<dbReference type="InterPro" id="IPR003115">
    <property type="entry name" value="ParB_N"/>
</dbReference>
<proteinExistence type="inferred from homology"/>
<comment type="similarity">
    <text evidence="1">Belongs to the ParB family.</text>
</comment>
<comment type="caution">
    <text evidence="4">The sequence shown here is derived from an EMBL/GenBank/DDBJ whole genome shotgun (WGS) entry which is preliminary data.</text>
</comment>
<dbReference type="Proteomes" id="UP001524944">
    <property type="component" value="Unassembled WGS sequence"/>
</dbReference>
<dbReference type="InterPro" id="IPR004437">
    <property type="entry name" value="ParB/RepB/Spo0J"/>
</dbReference>
<dbReference type="InterPro" id="IPR036086">
    <property type="entry name" value="ParB/Sulfiredoxin_sf"/>
</dbReference>
<name>A0ABT1YAP6_9FIRM</name>
<dbReference type="SMART" id="SM00470">
    <property type="entry name" value="ParB"/>
    <property type="match status" value="1"/>
</dbReference>
<protein>
    <submittedName>
        <fullName evidence="4">ParB/RepB/Spo0J family partition protein</fullName>
    </submittedName>
</protein>
<dbReference type="Gene3D" id="1.10.10.2830">
    <property type="match status" value="1"/>
</dbReference>
<keyword evidence="5" id="KW-1185">Reference proteome</keyword>
<dbReference type="RefSeq" id="WP_257914010.1">
    <property type="nucleotide sequence ID" value="NZ_JANPWE010000010.1"/>
</dbReference>
<organism evidence="4 5">
    <name type="scientific">Dehalobacterium formicoaceticum</name>
    <dbReference type="NCBI Taxonomy" id="51515"/>
    <lineage>
        <taxon>Bacteria</taxon>
        <taxon>Bacillati</taxon>
        <taxon>Bacillota</taxon>
        <taxon>Clostridia</taxon>
        <taxon>Eubacteriales</taxon>
        <taxon>Peptococcaceae</taxon>
        <taxon>Dehalobacterium</taxon>
    </lineage>
</organism>
<evidence type="ECO:0000259" key="3">
    <source>
        <dbReference type="SMART" id="SM00470"/>
    </source>
</evidence>
<dbReference type="SUPFAM" id="SSF110849">
    <property type="entry name" value="ParB/Sulfiredoxin"/>
    <property type="match status" value="1"/>
</dbReference>
<reference evidence="4 5" key="1">
    <citation type="submission" date="2022-08" db="EMBL/GenBank/DDBJ databases">
        <title>Proteogenomics of the novel Dehalobacterium formicoaceticum strain EZ94 highlights a key role of methyltransferases during anaerobic dichloromethane degradation.</title>
        <authorList>
            <person name="Wasmund K."/>
        </authorList>
    </citation>
    <scope>NUCLEOTIDE SEQUENCE [LARGE SCALE GENOMIC DNA]</scope>
    <source>
        <strain evidence="4 5">EZ94</strain>
    </source>
</reference>
<evidence type="ECO:0000313" key="5">
    <source>
        <dbReference type="Proteomes" id="UP001524944"/>
    </source>
</evidence>
<feature type="domain" description="ParB-like N-terminal" evidence="3">
    <location>
        <begin position="32"/>
        <end position="122"/>
    </location>
</feature>
<dbReference type="CDD" id="cd16407">
    <property type="entry name" value="ParB_N_like"/>
    <property type="match status" value="1"/>
</dbReference>
<dbReference type="EMBL" id="JANPWE010000010">
    <property type="protein sequence ID" value="MCR6546731.1"/>
    <property type="molecule type" value="Genomic_DNA"/>
</dbReference>
<sequence length="312" mass="35284">MKSSAKKISLTSVDDLFSTEESRVDEQREKIVEIPLSELHPFKDHPFKVIDNEAMFDTAESIKQYGVLVPAIARPREDGGYELVSGHRRKRACELASLETMPVIIRNLDDDAATIIMVDSNLQRENILPSERAFAYKLKLSAMKRQAGRPAKENGSQVGNNLSGKKSSELLAEQTGESKNQIFRYIRLTELVPELLSMVDEKKIAFNPAVELSYLKSDEQLLLIDAMDTEQSTPSLSQAQRLKKFSAEGNCTLEAMCAIMSEEKKGEPDKVTLTGDKIKKYFPKNYTPQQMEATIIKLLEGWHKKRTQDQER</sequence>
<gene>
    <name evidence="4" type="ORF">NVS47_14615</name>
</gene>
<accession>A0ABT1YAP6</accession>
<evidence type="ECO:0000256" key="2">
    <source>
        <dbReference type="SAM" id="MobiDB-lite"/>
    </source>
</evidence>
<feature type="compositionally biased region" description="Polar residues" evidence="2">
    <location>
        <begin position="154"/>
        <end position="165"/>
    </location>
</feature>
<dbReference type="Pfam" id="PF02195">
    <property type="entry name" value="ParB_N"/>
    <property type="match status" value="1"/>
</dbReference>
<dbReference type="Gene3D" id="3.90.1530.30">
    <property type="match status" value="1"/>
</dbReference>
<dbReference type="PANTHER" id="PTHR33375:SF1">
    <property type="entry name" value="CHROMOSOME-PARTITIONING PROTEIN PARB-RELATED"/>
    <property type="match status" value="1"/>
</dbReference>
<dbReference type="PANTHER" id="PTHR33375">
    <property type="entry name" value="CHROMOSOME-PARTITIONING PROTEIN PARB-RELATED"/>
    <property type="match status" value="1"/>
</dbReference>
<feature type="region of interest" description="Disordered" evidence="2">
    <location>
        <begin position="146"/>
        <end position="165"/>
    </location>
</feature>
<evidence type="ECO:0000256" key="1">
    <source>
        <dbReference type="ARBA" id="ARBA00006295"/>
    </source>
</evidence>
<dbReference type="InterPro" id="IPR050336">
    <property type="entry name" value="Chromosome_partition/occlusion"/>
</dbReference>
<dbReference type="NCBIfam" id="TIGR00180">
    <property type="entry name" value="parB_part"/>
    <property type="match status" value="1"/>
</dbReference>
<evidence type="ECO:0000313" key="4">
    <source>
        <dbReference type="EMBL" id="MCR6546731.1"/>
    </source>
</evidence>
<dbReference type="SUPFAM" id="SSF109709">
    <property type="entry name" value="KorB DNA-binding domain-like"/>
    <property type="match status" value="1"/>
</dbReference>